<dbReference type="AlphaFoldDB" id="A0A9E8SCL6"/>
<dbReference type="EMBL" id="CP113088">
    <property type="protein sequence ID" value="WAC01443.1"/>
    <property type="molecule type" value="Genomic_DNA"/>
</dbReference>
<sequence>MINVLFLFQNPPENPAISNTILIVIITLGIIIIGIGLFKFIEGFYVDFIAKKPLFRHFYLFTKDLNIFQKQVLENDFKFYKRLDIKQQKYFRHRIFKFLSQVEFTGKEGLVIDDEKKYLWPLRPLCSPLVTGIMPLT</sequence>
<keyword evidence="1" id="KW-1133">Transmembrane helix</keyword>
<keyword evidence="3" id="KW-1185">Reference proteome</keyword>
<keyword evidence="1" id="KW-0812">Transmembrane</keyword>
<evidence type="ECO:0000313" key="2">
    <source>
        <dbReference type="EMBL" id="WAC01443.1"/>
    </source>
</evidence>
<dbReference type="InterPro" id="IPR042252">
    <property type="entry name" value="MtfA_N"/>
</dbReference>
<accession>A0A9E8SCL6</accession>
<name>A0A9E8SCL6_9FLAO</name>
<dbReference type="KEGG" id="lnu:N7U66_15650"/>
<feature type="transmembrane region" description="Helical" evidence="1">
    <location>
        <begin position="20"/>
        <end position="41"/>
    </location>
</feature>
<proteinExistence type="predicted"/>
<reference evidence="2" key="1">
    <citation type="submission" date="2022-11" db="EMBL/GenBank/DDBJ databases">
        <title>Lacinutrix neustonica HL-RS19T sp. nov., isolated from the surface microlayer sample of brackish Lake Shihwa.</title>
        <authorList>
            <person name="Choi J.Y."/>
            <person name="Hwang C.Y."/>
        </authorList>
    </citation>
    <scope>NUCLEOTIDE SEQUENCE</scope>
    <source>
        <strain evidence="2">HL-RS19</strain>
    </source>
</reference>
<dbReference type="Gene3D" id="1.10.472.150">
    <property type="entry name" value="Glucose-regulated metallo-peptidase M90, N-terminal domain"/>
    <property type="match status" value="1"/>
</dbReference>
<dbReference type="Proteomes" id="UP001164705">
    <property type="component" value="Chromosome"/>
</dbReference>
<dbReference type="RefSeq" id="WP_267676056.1">
    <property type="nucleotide sequence ID" value="NZ_CP113088.1"/>
</dbReference>
<gene>
    <name evidence="2" type="ORF">N7U66_15650</name>
</gene>
<keyword evidence="1" id="KW-0472">Membrane</keyword>
<evidence type="ECO:0000313" key="3">
    <source>
        <dbReference type="Proteomes" id="UP001164705"/>
    </source>
</evidence>
<evidence type="ECO:0000256" key="1">
    <source>
        <dbReference type="SAM" id="Phobius"/>
    </source>
</evidence>
<organism evidence="2 3">
    <name type="scientific">Lacinutrix neustonica</name>
    <dbReference type="NCBI Taxonomy" id="2980107"/>
    <lineage>
        <taxon>Bacteria</taxon>
        <taxon>Pseudomonadati</taxon>
        <taxon>Bacteroidota</taxon>
        <taxon>Flavobacteriia</taxon>
        <taxon>Flavobacteriales</taxon>
        <taxon>Flavobacteriaceae</taxon>
        <taxon>Lacinutrix</taxon>
    </lineage>
</organism>
<protein>
    <submittedName>
        <fullName evidence="2">Uncharacterized protein</fullName>
    </submittedName>
</protein>